<proteinExistence type="predicted"/>
<reference evidence="1 2" key="1">
    <citation type="submission" date="2020-08" db="EMBL/GenBank/DDBJ databases">
        <title>Genomic Encyclopedia of Type Strains, Phase IV (KMG-IV): sequencing the most valuable type-strain genomes for metagenomic binning, comparative biology and taxonomic classification.</title>
        <authorList>
            <person name="Goeker M."/>
        </authorList>
    </citation>
    <scope>NUCLEOTIDE SEQUENCE [LARGE SCALE GENOMIC DNA]</scope>
    <source>
        <strain evidence="1 2">DSM 27057</strain>
    </source>
</reference>
<dbReference type="AlphaFoldDB" id="A0A7W6CJU0"/>
<sequence>MGRPQAKVIIKENRGGVCWSSDPQMEIADRITGHNVTYPIVGEQSAKRVDMQSAIAVSIVGKY</sequence>
<dbReference type="Proteomes" id="UP000548867">
    <property type="component" value="Unassembled WGS sequence"/>
</dbReference>
<comment type="caution">
    <text evidence="1">The sequence shown here is derived from an EMBL/GenBank/DDBJ whole genome shotgun (WGS) entry which is preliminary data.</text>
</comment>
<organism evidence="1 2">
    <name type="scientific">Novosphingobium sediminicola</name>
    <dbReference type="NCBI Taxonomy" id="563162"/>
    <lineage>
        <taxon>Bacteria</taxon>
        <taxon>Pseudomonadati</taxon>
        <taxon>Pseudomonadota</taxon>
        <taxon>Alphaproteobacteria</taxon>
        <taxon>Sphingomonadales</taxon>
        <taxon>Sphingomonadaceae</taxon>
        <taxon>Novosphingobium</taxon>
    </lineage>
</organism>
<keyword evidence="2" id="KW-1185">Reference proteome</keyword>
<dbReference type="RefSeq" id="WP_183629476.1">
    <property type="nucleotide sequence ID" value="NZ_JACIDX010000042.1"/>
</dbReference>
<protein>
    <submittedName>
        <fullName evidence="1">Uncharacterized protein</fullName>
    </submittedName>
</protein>
<evidence type="ECO:0000313" key="1">
    <source>
        <dbReference type="EMBL" id="MBB3957856.1"/>
    </source>
</evidence>
<accession>A0A7W6CJU0</accession>
<name>A0A7W6CJU0_9SPHN</name>
<gene>
    <name evidence="1" type="ORF">GGR38_004831</name>
</gene>
<dbReference type="EMBL" id="JACIDX010000042">
    <property type="protein sequence ID" value="MBB3957856.1"/>
    <property type="molecule type" value="Genomic_DNA"/>
</dbReference>
<evidence type="ECO:0000313" key="2">
    <source>
        <dbReference type="Proteomes" id="UP000548867"/>
    </source>
</evidence>